<dbReference type="GO" id="GO:0019058">
    <property type="term" value="P:viral life cycle"/>
    <property type="evidence" value="ECO:0007669"/>
    <property type="project" value="InterPro"/>
</dbReference>
<keyword evidence="4" id="KW-0804">Transcription</keyword>
<evidence type="ECO:0000256" key="4">
    <source>
        <dbReference type="ARBA" id="ARBA00023163"/>
    </source>
</evidence>
<dbReference type="KEGG" id="vg:65102146"/>
<dbReference type="EMBL" id="MH394321">
    <property type="protein sequence ID" value="AXS67693.1"/>
    <property type="molecule type" value="Genomic_DNA"/>
</dbReference>
<dbReference type="GO" id="GO:0006355">
    <property type="term" value="P:regulation of DNA-templated transcription"/>
    <property type="evidence" value="ECO:0007669"/>
    <property type="project" value="InterPro"/>
</dbReference>
<evidence type="ECO:0000313" key="6">
    <source>
        <dbReference type="Proteomes" id="UP000500845"/>
    </source>
</evidence>
<evidence type="ECO:0000256" key="2">
    <source>
        <dbReference type="ARBA" id="ARBA00017118"/>
    </source>
</evidence>
<keyword evidence="6" id="KW-1185">Reference proteome</keyword>
<evidence type="ECO:0000256" key="3">
    <source>
        <dbReference type="ARBA" id="ARBA00023015"/>
    </source>
</evidence>
<keyword evidence="3" id="KW-0805">Transcription regulation</keyword>
<dbReference type="Proteomes" id="UP000500845">
    <property type="component" value="Segment"/>
</dbReference>
<name>A0A346RNP6_9ABAC</name>
<dbReference type="RefSeq" id="YP_010086901.1">
    <property type="nucleotide sequence ID" value="NC_055500.1"/>
</dbReference>
<reference evidence="5 6" key="1">
    <citation type="journal article" date="2018" name="J. Invertebr. Pathol.">
        <title>Morphological, genetic and biological characterisation of a novel alphabaculovirus isolated from Cryptophlebia peltastica (Lepidoptera: Tortricidae).</title>
        <authorList>
            <person name="Marsberg T."/>
            <person name="Jukes M.D."/>
            <person name="Krejmer-Rabalska M."/>
            <person name="Rabalski L."/>
            <person name="Knox C.M."/>
            <person name="Moore S.D."/>
            <person name="Hill M.P."/>
            <person name="Szewczyk B."/>
        </authorList>
    </citation>
    <scope>NUCLEOTIDE SEQUENCE [LARGE SCALE GENOMIC DNA]</scope>
    <source>
        <strain evidence="5">SA</strain>
    </source>
</reference>
<evidence type="ECO:0000313" key="5">
    <source>
        <dbReference type="EMBL" id="AXS67693.1"/>
    </source>
</evidence>
<comment type="similarity">
    <text evidence="1">Belongs to the baculoviridae LEF-11 family.</text>
</comment>
<protein>
    <recommendedName>
        <fullName evidence="2">Late expression factor 11</fullName>
    </recommendedName>
</protein>
<accession>A0A346RNP6</accession>
<organism evidence="5 6">
    <name type="scientific">Cryptophlebia peltastica nucleopolyhedrovirus</name>
    <dbReference type="NCBI Taxonomy" id="2304025"/>
    <lineage>
        <taxon>Viruses</taxon>
        <taxon>Viruses incertae sedis</taxon>
        <taxon>Naldaviricetes</taxon>
        <taxon>Lefavirales</taxon>
        <taxon>Baculoviridae</taxon>
        <taxon>Alphabaculovirus</taxon>
        <taxon>Alphabaculovirus crypeltasticae</taxon>
    </lineage>
</organism>
<dbReference type="GeneID" id="65102146"/>
<proteinExistence type="inferred from homology"/>
<dbReference type="Pfam" id="PF06385">
    <property type="entry name" value="Baculo_LEF-11"/>
    <property type="match status" value="1"/>
</dbReference>
<sequence>MSTKTQKDFGFSKNGIEKFDESCVTRSEIYALVREVINKRKHSGDYTGVCAHIFEEAFETQMKYIRDNLKSAFVIADCSQNRKRLVSHHKRIENVFNLNTDLFTEYKRSSSRYNGASNTRRNHQQE</sequence>
<evidence type="ECO:0000256" key="1">
    <source>
        <dbReference type="ARBA" id="ARBA00008271"/>
    </source>
</evidence>
<dbReference type="InterPro" id="IPR009429">
    <property type="entry name" value="Baculo_LEF-11"/>
</dbReference>